<gene>
    <name evidence="1" type="ORF">GCM10022210_33170</name>
</gene>
<organism evidence="1 2">
    <name type="scientific">Mucilaginibacter dorajii</name>
    <dbReference type="NCBI Taxonomy" id="692994"/>
    <lineage>
        <taxon>Bacteria</taxon>
        <taxon>Pseudomonadati</taxon>
        <taxon>Bacteroidota</taxon>
        <taxon>Sphingobacteriia</taxon>
        <taxon>Sphingobacteriales</taxon>
        <taxon>Sphingobacteriaceae</taxon>
        <taxon>Mucilaginibacter</taxon>
    </lineage>
</organism>
<protein>
    <submittedName>
        <fullName evidence="1">Uncharacterized protein</fullName>
    </submittedName>
</protein>
<accession>A0ABP7QBC6</accession>
<reference evidence="2" key="1">
    <citation type="journal article" date="2019" name="Int. J. Syst. Evol. Microbiol.">
        <title>The Global Catalogue of Microorganisms (GCM) 10K type strain sequencing project: providing services to taxonomists for standard genome sequencing and annotation.</title>
        <authorList>
            <consortium name="The Broad Institute Genomics Platform"/>
            <consortium name="The Broad Institute Genome Sequencing Center for Infectious Disease"/>
            <person name="Wu L."/>
            <person name="Ma J."/>
        </authorList>
    </citation>
    <scope>NUCLEOTIDE SEQUENCE [LARGE SCALE GENOMIC DNA]</scope>
    <source>
        <strain evidence="2">JCM 16601</strain>
    </source>
</reference>
<dbReference type="EMBL" id="BAAAZC010000025">
    <property type="protein sequence ID" value="GAA3979463.1"/>
    <property type="molecule type" value="Genomic_DNA"/>
</dbReference>
<name>A0ABP7QBC6_9SPHI</name>
<sequence length="179" mass="20240">MEQFRSFDQLRTNELTVTRNGFFRPCFELTDGQFIYGNLSYANLWKTTMILESAQKKWIIKRKGILSRSLLVKDINEMQIGIVTPEILSRKVKLSMNDGFEAMYLNKKLFTRTFSLTSDQSGDILDIKTTLWGFKKPFTILVDLDKLNKIPNMPLLALLGVNLILIKQAQAAAAAGAGG</sequence>
<proteinExistence type="predicted"/>
<dbReference type="Proteomes" id="UP001500742">
    <property type="component" value="Unassembled WGS sequence"/>
</dbReference>
<evidence type="ECO:0000313" key="1">
    <source>
        <dbReference type="EMBL" id="GAA3979463.1"/>
    </source>
</evidence>
<dbReference type="RefSeq" id="WP_259088126.1">
    <property type="nucleotide sequence ID" value="NZ_BAAAZC010000025.1"/>
</dbReference>
<keyword evidence="2" id="KW-1185">Reference proteome</keyword>
<comment type="caution">
    <text evidence="1">The sequence shown here is derived from an EMBL/GenBank/DDBJ whole genome shotgun (WGS) entry which is preliminary data.</text>
</comment>
<evidence type="ECO:0000313" key="2">
    <source>
        <dbReference type="Proteomes" id="UP001500742"/>
    </source>
</evidence>